<protein>
    <submittedName>
        <fullName evidence="3">Uncharacterized protein</fullName>
    </submittedName>
</protein>
<organism evidence="3 4">
    <name type="scientific">Euplotes crassus</name>
    <dbReference type="NCBI Taxonomy" id="5936"/>
    <lineage>
        <taxon>Eukaryota</taxon>
        <taxon>Sar</taxon>
        <taxon>Alveolata</taxon>
        <taxon>Ciliophora</taxon>
        <taxon>Intramacronucleata</taxon>
        <taxon>Spirotrichea</taxon>
        <taxon>Hypotrichia</taxon>
        <taxon>Euplotida</taxon>
        <taxon>Euplotidae</taxon>
        <taxon>Moneuplotes</taxon>
    </lineage>
</organism>
<proteinExistence type="predicted"/>
<feature type="chain" id="PRO_5041951760" evidence="2">
    <location>
        <begin position="19"/>
        <end position="420"/>
    </location>
</feature>
<keyword evidence="1" id="KW-0812">Transmembrane</keyword>
<evidence type="ECO:0000313" key="4">
    <source>
        <dbReference type="Proteomes" id="UP001295684"/>
    </source>
</evidence>
<dbReference type="EMBL" id="CAMPGE010011828">
    <property type="protein sequence ID" value="CAI2370633.1"/>
    <property type="molecule type" value="Genomic_DNA"/>
</dbReference>
<reference evidence="3" key="1">
    <citation type="submission" date="2023-07" db="EMBL/GenBank/DDBJ databases">
        <authorList>
            <consortium name="AG Swart"/>
            <person name="Singh M."/>
            <person name="Singh A."/>
            <person name="Seah K."/>
            <person name="Emmerich C."/>
        </authorList>
    </citation>
    <scope>NUCLEOTIDE SEQUENCE</scope>
    <source>
        <strain evidence="3">DP1</strain>
    </source>
</reference>
<keyword evidence="4" id="KW-1185">Reference proteome</keyword>
<comment type="caution">
    <text evidence="3">The sequence shown here is derived from an EMBL/GenBank/DDBJ whole genome shotgun (WGS) entry which is preliminary data.</text>
</comment>
<dbReference type="AlphaFoldDB" id="A0AAD1XFR5"/>
<sequence>MRISISFAICFLASLCSALDTSYLLNNRFTHYVSNFQTSLEEGLGQVYNGFNLIFKFDKEAYEKFVRFQSPEEKFYEEVYAEGFEDASEWYQYHNEKLRQQERRDLQSEGQQYIIPFEEEYHSTVVPKSVGVKIHQYQYYCNGTRVSFANYLEFRNHNKFKCENKPRKVVFDACYNDYEKYPKNKVKGCTGFHRLKCSFDVLKPATDCYTPEEMNEFGLGEVCKVLDDNEKQTFEFTMNCTHGINTISQVYTSTYFETVYDMELKDGSEFWLKDTDRFIYFPFDPKFKIEIAFQNFKYLSQFQKFFVNITDPDQIIGKKPITVDLDFKKMDKTYSPGGRYFYKIWLRTEAHSYFTLEDNSGLMAIKGYQEPKKSKLDYYLKIFTLKRIILLILLISGISLCIFCKRRREQNEKRLLEQAS</sequence>
<keyword evidence="2" id="KW-0732">Signal</keyword>
<evidence type="ECO:0000313" key="3">
    <source>
        <dbReference type="EMBL" id="CAI2370633.1"/>
    </source>
</evidence>
<dbReference type="Proteomes" id="UP001295684">
    <property type="component" value="Unassembled WGS sequence"/>
</dbReference>
<keyword evidence="1" id="KW-0472">Membrane</keyword>
<feature type="transmembrane region" description="Helical" evidence="1">
    <location>
        <begin position="378"/>
        <end position="404"/>
    </location>
</feature>
<feature type="signal peptide" evidence="2">
    <location>
        <begin position="1"/>
        <end position="18"/>
    </location>
</feature>
<name>A0AAD1XFR5_EUPCR</name>
<evidence type="ECO:0000256" key="2">
    <source>
        <dbReference type="SAM" id="SignalP"/>
    </source>
</evidence>
<evidence type="ECO:0000256" key="1">
    <source>
        <dbReference type="SAM" id="Phobius"/>
    </source>
</evidence>
<gene>
    <name evidence="3" type="ORF">ECRASSUSDP1_LOCUS11950</name>
</gene>
<keyword evidence="1" id="KW-1133">Transmembrane helix</keyword>
<accession>A0AAD1XFR5</accession>